<feature type="chain" id="PRO_5045311147" description="Lipoprotein" evidence="1">
    <location>
        <begin position="27"/>
        <end position="168"/>
    </location>
</feature>
<evidence type="ECO:0000256" key="1">
    <source>
        <dbReference type="SAM" id="SignalP"/>
    </source>
</evidence>
<keyword evidence="1" id="KW-0732">Signal</keyword>
<evidence type="ECO:0000313" key="2">
    <source>
        <dbReference type="EMBL" id="GAA0920949.1"/>
    </source>
</evidence>
<name>A0ABN1P161_9ACTN</name>
<evidence type="ECO:0000313" key="3">
    <source>
        <dbReference type="Proteomes" id="UP001501578"/>
    </source>
</evidence>
<comment type="caution">
    <text evidence="2">The sequence shown here is derived from an EMBL/GenBank/DDBJ whole genome shotgun (WGS) entry which is preliminary data.</text>
</comment>
<dbReference type="EMBL" id="BAAAHQ010000008">
    <property type="protein sequence ID" value="GAA0920949.1"/>
    <property type="molecule type" value="Genomic_DNA"/>
</dbReference>
<feature type="signal peptide" evidence="1">
    <location>
        <begin position="1"/>
        <end position="26"/>
    </location>
</feature>
<gene>
    <name evidence="2" type="ORF">GCM10009560_19470</name>
</gene>
<proteinExistence type="predicted"/>
<dbReference type="Proteomes" id="UP001501578">
    <property type="component" value="Unassembled WGS sequence"/>
</dbReference>
<sequence length="168" mass="17891">MVMRRFRRAGLGVLFLALLASACASPAPKAILAIAPAQDGGVRLLLADCPDYRATDLSLFADVEGETGKWSVRNDGGASSVRDFGVLQDPPEGWTSTGSGLTALRDGVPYVARVDGGVRERVLKGRVPFTLADVRDLAEDQVLVWSGGEESEAVGRADFLRSEERCSP</sequence>
<organism evidence="2 3">
    <name type="scientific">Nonomuraea longicatena</name>
    <dbReference type="NCBI Taxonomy" id="83682"/>
    <lineage>
        <taxon>Bacteria</taxon>
        <taxon>Bacillati</taxon>
        <taxon>Actinomycetota</taxon>
        <taxon>Actinomycetes</taxon>
        <taxon>Streptosporangiales</taxon>
        <taxon>Streptosporangiaceae</taxon>
        <taxon>Nonomuraea</taxon>
    </lineage>
</organism>
<protein>
    <recommendedName>
        <fullName evidence="4">Lipoprotein</fullName>
    </recommendedName>
</protein>
<evidence type="ECO:0008006" key="4">
    <source>
        <dbReference type="Google" id="ProtNLM"/>
    </source>
</evidence>
<reference evidence="2 3" key="1">
    <citation type="journal article" date="2019" name="Int. J. Syst. Evol. Microbiol.">
        <title>The Global Catalogue of Microorganisms (GCM) 10K type strain sequencing project: providing services to taxonomists for standard genome sequencing and annotation.</title>
        <authorList>
            <consortium name="The Broad Institute Genomics Platform"/>
            <consortium name="The Broad Institute Genome Sequencing Center for Infectious Disease"/>
            <person name="Wu L."/>
            <person name="Ma J."/>
        </authorList>
    </citation>
    <scope>NUCLEOTIDE SEQUENCE [LARGE SCALE GENOMIC DNA]</scope>
    <source>
        <strain evidence="2 3">JCM 11136</strain>
    </source>
</reference>
<dbReference type="PROSITE" id="PS51257">
    <property type="entry name" value="PROKAR_LIPOPROTEIN"/>
    <property type="match status" value="1"/>
</dbReference>
<accession>A0ABN1P161</accession>
<keyword evidence="3" id="KW-1185">Reference proteome</keyword>